<dbReference type="GO" id="GO:0007020">
    <property type="term" value="P:microtubule nucleation"/>
    <property type="evidence" value="ECO:0007669"/>
    <property type="project" value="TreeGrafter"/>
</dbReference>
<dbReference type="VEuPathDB" id="AmoebaDB:FDP41_003916"/>
<feature type="repeat" description="WD" evidence="3">
    <location>
        <begin position="219"/>
        <end position="261"/>
    </location>
</feature>
<accession>A0A6A5BH95</accession>
<evidence type="ECO:0000256" key="3">
    <source>
        <dbReference type="PROSITE-ProRule" id="PRU00221"/>
    </source>
</evidence>
<evidence type="ECO:0000256" key="5">
    <source>
        <dbReference type="SAM" id="MobiDB-lite"/>
    </source>
</evidence>
<dbReference type="GO" id="GO:0036064">
    <property type="term" value="C:ciliary basal body"/>
    <property type="evidence" value="ECO:0007669"/>
    <property type="project" value="TreeGrafter"/>
</dbReference>
<dbReference type="PROSITE" id="PS50082">
    <property type="entry name" value="WD_REPEATS_2"/>
    <property type="match status" value="1"/>
</dbReference>
<feature type="compositionally biased region" description="Low complexity" evidence="5">
    <location>
        <begin position="596"/>
        <end position="610"/>
    </location>
</feature>
<dbReference type="PROSITE" id="PS50294">
    <property type="entry name" value="WD_REPEATS_REGION"/>
    <property type="match status" value="1"/>
</dbReference>
<dbReference type="InterPro" id="IPR015943">
    <property type="entry name" value="WD40/YVTN_repeat-like_dom_sf"/>
</dbReference>
<feature type="region of interest" description="Disordered" evidence="5">
    <location>
        <begin position="368"/>
        <end position="418"/>
    </location>
</feature>
<dbReference type="OMA" id="GTMVLWD"/>
<feature type="compositionally biased region" description="Polar residues" evidence="5">
    <location>
        <begin position="1"/>
        <end position="10"/>
    </location>
</feature>
<dbReference type="GeneID" id="68111134"/>
<feature type="compositionally biased region" description="Polar residues" evidence="5">
    <location>
        <begin position="611"/>
        <end position="622"/>
    </location>
</feature>
<dbReference type="InterPro" id="IPR036322">
    <property type="entry name" value="WD40_repeat_dom_sf"/>
</dbReference>
<dbReference type="GO" id="GO:0043015">
    <property type="term" value="F:gamma-tubulin binding"/>
    <property type="evidence" value="ECO:0007669"/>
    <property type="project" value="TreeGrafter"/>
</dbReference>
<dbReference type="InterPro" id="IPR052818">
    <property type="entry name" value="NEDD1_Spindle_Assembly"/>
</dbReference>
<dbReference type="Gene3D" id="2.130.10.10">
    <property type="entry name" value="YVTN repeat-like/Quinoprotein amine dehydrogenase"/>
    <property type="match status" value="2"/>
</dbReference>
<dbReference type="VEuPathDB" id="AmoebaDB:NfTy_063380"/>
<feature type="region of interest" description="Disordered" evidence="5">
    <location>
        <begin position="470"/>
        <end position="622"/>
    </location>
</feature>
<dbReference type="PANTHER" id="PTHR44414:SF1">
    <property type="entry name" value="PROTEIN NEDD1"/>
    <property type="match status" value="1"/>
</dbReference>
<dbReference type="OrthoDB" id="1602884at2759"/>
<dbReference type="RefSeq" id="XP_044561976.1">
    <property type="nucleotide sequence ID" value="XM_044707273.1"/>
</dbReference>
<dbReference type="GO" id="GO:0000278">
    <property type="term" value="P:mitotic cell cycle"/>
    <property type="evidence" value="ECO:0007669"/>
    <property type="project" value="TreeGrafter"/>
</dbReference>
<evidence type="ECO:0000313" key="6">
    <source>
        <dbReference type="EMBL" id="KAF0977263.1"/>
    </source>
</evidence>
<proteinExistence type="predicted"/>
<keyword evidence="1 3" id="KW-0853">WD repeat</keyword>
<dbReference type="SUPFAM" id="SSF50978">
    <property type="entry name" value="WD40 repeat-like"/>
    <property type="match status" value="1"/>
</dbReference>
<feature type="region of interest" description="Disordered" evidence="5">
    <location>
        <begin position="1"/>
        <end position="42"/>
    </location>
</feature>
<dbReference type="GO" id="GO:0005813">
    <property type="term" value="C:centrosome"/>
    <property type="evidence" value="ECO:0007669"/>
    <property type="project" value="TreeGrafter"/>
</dbReference>
<dbReference type="AlphaFoldDB" id="A0A6A5BH95"/>
<dbReference type="Pfam" id="PF00400">
    <property type="entry name" value="WD40"/>
    <property type="match status" value="3"/>
</dbReference>
<dbReference type="GO" id="GO:0005814">
    <property type="term" value="C:centriole"/>
    <property type="evidence" value="ECO:0007669"/>
    <property type="project" value="TreeGrafter"/>
</dbReference>
<dbReference type="EMBL" id="VFQX01000035">
    <property type="protein sequence ID" value="KAF0977263.1"/>
    <property type="molecule type" value="Genomic_DNA"/>
</dbReference>
<dbReference type="InterPro" id="IPR001680">
    <property type="entry name" value="WD40_rpt"/>
</dbReference>
<keyword evidence="7" id="KW-1185">Reference proteome</keyword>
<feature type="compositionally biased region" description="Polar residues" evidence="5">
    <location>
        <begin position="470"/>
        <end position="509"/>
    </location>
</feature>
<comment type="caution">
    <text evidence="6">The sequence shown here is derived from an EMBL/GenBank/DDBJ whole genome shotgun (WGS) entry which is preliminary data.</text>
</comment>
<evidence type="ECO:0000256" key="2">
    <source>
        <dbReference type="ARBA" id="ARBA00022737"/>
    </source>
</evidence>
<dbReference type="PROSITE" id="PS00678">
    <property type="entry name" value="WD_REPEATS_1"/>
    <property type="match status" value="1"/>
</dbReference>
<feature type="compositionally biased region" description="Basic and acidic residues" evidence="5">
    <location>
        <begin position="567"/>
        <end position="583"/>
    </location>
</feature>
<name>A0A6A5BH95_NAEFO</name>
<evidence type="ECO:0000256" key="4">
    <source>
        <dbReference type="SAM" id="Coils"/>
    </source>
</evidence>
<feature type="compositionally biased region" description="Polar residues" evidence="5">
    <location>
        <begin position="549"/>
        <end position="561"/>
    </location>
</feature>
<sequence>MLQSHTSQHLSRASSNNNSSASPTNNTTNKQSSGNTNSSSSSSTITSYKLAVAGSDQISVYNFSLTVEGSLTPHISINPHSKPINDVKWNHNSKFDIKVVALLIEHDETDHVLVSCSDDGYLVMNTLNGENIGKLPLEEQVHSISIGEFSRKLCTGGALGIVKIWDLKKKEVVQTFKGHKGSITLVTLSEGDQYVASADSNGIILVHNLQTNTLTCSLTNNSQQSVKSMEFSSFHKSLLATAGDDGSVTVWDIHSGKSYCSFLRQHQAPCTGVHFSKQNAALLASSGLDKCIYFFDIKEKRVVETIKTSHPISSFSYMDNGSIIAVGTSNGLVFIYDLKKSTLTPIAEVTMGNFSIKSMVFQAKLKKSSPTTASSNDNSKLTTTLTRNQSTERMQEKQPTTVEVKSPQRPTTPTFSAKSTISVDSQAGMDVFSPVKNIGDAKIGQLFPTVEDIKKQAQLEHLNAKLSSNKLMDNPFKNKQSTFKPIEQPQTTSKLDSSINLGNASNNRISLYKTLKPSQDDRALLSPSGPKKKQKYDMSSPCGDDSNDDNFTSNGSITPTLDQEDFSFEKKVSTRPHIDRMTDENEATENILPQKPSQQTSSPIVSSSTPKIGNSFSMPKNTGVSEDTIREIVKETVQDSLFVLQTSLHQDITNMHVDILRQFCLQQEQSYSLIEQLSKQVQSLKEEVRMLREENWQLKNLI</sequence>
<dbReference type="VEuPathDB" id="AmoebaDB:NF0047330"/>
<evidence type="ECO:0000313" key="7">
    <source>
        <dbReference type="Proteomes" id="UP000444721"/>
    </source>
</evidence>
<keyword evidence="4" id="KW-0175">Coiled coil</keyword>
<organism evidence="6 7">
    <name type="scientific">Naegleria fowleri</name>
    <name type="common">Brain eating amoeba</name>
    <dbReference type="NCBI Taxonomy" id="5763"/>
    <lineage>
        <taxon>Eukaryota</taxon>
        <taxon>Discoba</taxon>
        <taxon>Heterolobosea</taxon>
        <taxon>Tetramitia</taxon>
        <taxon>Eutetramitia</taxon>
        <taxon>Vahlkampfiidae</taxon>
        <taxon>Naegleria</taxon>
    </lineage>
</organism>
<feature type="compositionally biased region" description="Low complexity" evidence="5">
    <location>
        <begin position="11"/>
        <end position="42"/>
    </location>
</feature>
<reference evidence="6 7" key="1">
    <citation type="journal article" date="2019" name="Sci. Rep.">
        <title>Nanopore sequencing improves the draft genome of the human pathogenic amoeba Naegleria fowleri.</title>
        <authorList>
            <person name="Liechti N."/>
            <person name="Schurch N."/>
            <person name="Bruggmann R."/>
            <person name="Wittwer M."/>
        </authorList>
    </citation>
    <scope>NUCLEOTIDE SEQUENCE [LARGE SCALE GENOMIC DNA]</scope>
    <source>
        <strain evidence="6 7">ATCC 30894</strain>
    </source>
</reference>
<dbReference type="GO" id="GO:0005737">
    <property type="term" value="C:cytoplasm"/>
    <property type="evidence" value="ECO:0007669"/>
    <property type="project" value="TreeGrafter"/>
</dbReference>
<dbReference type="InterPro" id="IPR019775">
    <property type="entry name" value="WD40_repeat_CS"/>
</dbReference>
<dbReference type="GO" id="GO:0000922">
    <property type="term" value="C:spindle pole"/>
    <property type="evidence" value="ECO:0007669"/>
    <property type="project" value="TreeGrafter"/>
</dbReference>
<feature type="coiled-coil region" evidence="4">
    <location>
        <begin position="667"/>
        <end position="701"/>
    </location>
</feature>
<keyword evidence="2" id="KW-0677">Repeat</keyword>
<gene>
    <name evidence="6" type="ORF">FDP41_003916</name>
</gene>
<dbReference type="Proteomes" id="UP000444721">
    <property type="component" value="Unassembled WGS sequence"/>
</dbReference>
<dbReference type="SMART" id="SM00320">
    <property type="entry name" value="WD40"/>
    <property type="match status" value="6"/>
</dbReference>
<protein>
    <submittedName>
        <fullName evidence="6">Uncharacterized protein</fullName>
    </submittedName>
</protein>
<evidence type="ECO:0000256" key="1">
    <source>
        <dbReference type="ARBA" id="ARBA00022574"/>
    </source>
</evidence>
<dbReference type="PANTHER" id="PTHR44414">
    <property type="entry name" value="PROTEIN NEDD1"/>
    <property type="match status" value="1"/>
</dbReference>